<dbReference type="InterPro" id="IPR013693">
    <property type="entry name" value="SpoIID/LytB_N"/>
</dbReference>
<protein>
    <recommendedName>
        <fullName evidence="1">Sporulation stage II protein D amidase enhancer LytB N-terminal domain-containing protein</fullName>
    </recommendedName>
</protein>
<proteinExistence type="predicted"/>
<dbReference type="InterPro" id="IPR013486">
    <property type="entry name" value="SpoIID/LytB"/>
</dbReference>
<comment type="caution">
    <text evidence="2">The sequence shown here is derived from an EMBL/GenBank/DDBJ whole genome shotgun (WGS) entry which is preliminary data.</text>
</comment>
<evidence type="ECO:0000259" key="1">
    <source>
        <dbReference type="Pfam" id="PF08486"/>
    </source>
</evidence>
<dbReference type="GO" id="GO:0030435">
    <property type="term" value="P:sporulation resulting in formation of a cellular spore"/>
    <property type="evidence" value="ECO:0007669"/>
    <property type="project" value="InterPro"/>
</dbReference>
<evidence type="ECO:0000313" key="3">
    <source>
        <dbReference type="Proteomes" id="UP000317778"/>
    </source>
</evidence>
<accession>A0A532V8D7</accession>
<organism evidence="2 3">
    <name type="scientific">candidate division TA06 bacterium B3_TA06</name>
    <dbReference type="NCBI Taxonomy" id="2012487"/>
    <lineage>
        <taxon>Bacteria</taxon>
        <taxon>Bacteria division TA06</taxon>
    </lineage>
</organism>
<evidence type="ECO:0000313" key="2">
    <source>
        <dbReference type="EMBL" id="TKJ43445.1"/>
    </source>
</evidence>
<reference evidence="2 3" key="1">
    <citation type="submission" date="2017-06" db="EMBL/GenBank/DDBJ databases">
        <title>Novel microbial phyla capable of carbon fixation and sulfur reduction in deep-sea sediments.</title>
        <authorList>
            <person name="Huang J."/>
            <person name="Baker B."/>
            <person name="Wang Y."/>
        </authorList>
    </citation>
    <scope>NUCLEOTIDE SEQUENCE [LARGE SCALE GENOMIC DNA]</scope>
    <source>
        <strain evidence="2">B3_TA06</strain>
    </source>
</reference>
<dbReference type="Proteomes" id="UP000317778">
    <property type="component" value="Unassembled WGS sequence"/>
</dbReference>
<dbReference type="NCBIfam" id="TIGR02669">
    <property type="entry name" value="SpoIID_LytB"/>
    <property type="match status" value="1"/>
</dbReference>
<name>A0A532V8D7_UNCT6</name>
<gene>
    <name evidence="2" type="ORF">CEE36_03675</name>
</gene>
<dbReference type="EMBL" id="NJBO01000004">
    <property type="protein sequence ID" value="TKJ43445.1"/>
    <property type="molecule type" value="Genomic_DNA"/>
</dbReference>
<feature type="domain" description="Sporulation stage II protein D amidase enhancer LytB N-terminal" evidence="1">
    <location>
        <begin position="85"/>
        <end position="172"/>
    </location>
</feature>
<dbReference type="Pfam" id="PF08486">
    <property type="entry name" value="SpoIID"/>
    <property type="match status" value="1"/>
</dbReference>
<dbReference type="AlphaFoldDB" id="A0A532V8D7"/>
<sequence length="348" mass="38715">MINLLLLLLSVSKTFTIRVFAEERPPQVVISSTQGTYRVAADGSSLLVNGKRERYFQQMEATRYTITAGEIKRSYAGGFTFYASEGELVILNYIPEEDYLASVVAAEMPEGGAEARKAQAIVARAYAYNKMGGHDVGYDLLDSQDSQVYRGLPTDSASLQAVRETEGLVLGYKQEIAEVYYHSTCGGMALLPSDLWEGAKDQPYHHRRIDTLCCNSPFYVWDDTFRLDSLVFNLGLDVPIDSIHLLRRSDTALTPVKGFIFYAPDSSFFAYNEVVNLLDHRPKTRRFEAEIADNLLMIHGHGYGHGVGMCQFGAMALDKAGAGYRDILSYYFPGTEILALSRISKGVK</sequence>